<evidence type="ECO:0000256" key="6">
    <source>
        <dbReference type="ARBA" id="ARBA00023237"/>
    </source>
</evidence>
<evidence type="ECO:0000313" key="10">
    <source>
        <dbReference type="EMBL" id="GAA4133426.1"/>
    </source>
</evidence>
<dbReference type="InterPro" id="IPR012910">
    <property type="entry name" value="Plug_dom"/>
</dbReference>
<gene>
    <name evidence="10" type="ORF">GCM10022216_05480</name>
</gene>
<dbReference type="Pfam" id="PF13715">
    <property type="entry name" value="CarbopepD_reg_2"/>
    <property type="match status" value="1"/>
</dbReference>
<dbReference type="InterPro" id="IPR036942">
    <property type="entry name" value="Beta-barrel_TonB_sf"/>
</dbReference>
<sequence length="1217" mass="136504">MKEFEKASYTFTKRYCKSLVLSSLLLFYSTNEAFATQKEIENPVTRVTVNISNTSLVDAFKKLESYGVLVFYSSNIDNPNKQVQVKADNKTLKEIFDSLLAGTQNTYSIEGRQVFIKRVNAANPRQNNSSEKKQLEASGRVVSEDGKPIAGASVTLVGGTASVSTDDLGHFRIAVPNGNAKLIVSYVGYERQQVTAGLDIRVTLMKKEDVIEEVVVTGVTKTDKRLFTGASTKLNAEDMKIDGMPEISRSLEGRVAGVSVQNVSGTFGTAPKIRVRGATSIYGSSKPLWVVDGVIMEDVTEVSADDLSSGDAVTLISSAVAGLNADDIESFQILKDGSATSIYGARAMAGVIVVTTKKGKAGVSRLSYTGEYTTRQIPSYGDFNIMNSQEQMGIYKEMESKGWLNFGETYRAQNSGIYGHMYKLLNTYDPTTGMFGLANTEEQKLAYLRAAEMRNTDWFDVLFNDNIMQNHSLSLTNGTERSTYYASLSAMNDPGWTKQSKTNRYTANLNMSYKIIPNLSLNLIANASNRKQRAPGTLSQETDPVFGEVKRNFDINPYNYAMNTSRALEVNTFYTRNYAPFNILHELENNYIDIDVSGLKFQGELRWRAMPGLEFSALGAFKYENSSQQHNILDNANQALAYRSMDDATIRDNNSFLYLDPNNPYALPISVLPEGGIYRRTDYGMMGQDFRVSGAYTKTIANTHVLNLNVGGEYNSYDRERSFFNGWGMQYALGEIPFYVYEFFKQGIEQGTDYYGLNHTKSRKVGFYANPTYSYKHKYNLSATVRYDGSNRLGSANSARWLPTWNVGASWNAHDEAFFDNLKPVFSHLTMRSSYSLTGESGVDYVNNANMIIHSYNPWRPFSDMKESGLMVTEFPNNNLTYEKKHELNVGVDMGFLSNRINLVADWYTRDNFDLIGPIYTDGVAGKSLKWGNVAAMKSKGVEFTLTTKNIMNEQFNWNTSFTMAWNQTNITKLDATSSVVDLVKGTGYVKEGYPVRSIFSIPFVGLDREGLPIFINEDGEETTFDIDFQQNAIEKLKFLKYEGSADPHTMGSLGNIFTYKNFRLNVFMTYSFGNVIRLDQVFKSKYDDMRAMPREFSNRWTLPGDEGVTSIPAIINRWYADDNPDMKIAYNAYNFSSFRVADGGFIRMKEISLGYDFPKDWIGSKMNNLSVKLQATNPFLIYADKKLNGQDPEFFRSGGVAAPVPKQYTLTVRVGI</sequence>
<dbReference type="InterPro" id="IPR023996">
    <property type="entry name" value="TonB-dep_OMP_SusC/RagA"/>
</dbReference>
<keyword evidence="3 7" id="KW-1134">Transmembrane beta strand</keyword>
<dbReference type="InterPro" id="IPR039426">
    <property type="entry name" value="TonB-dep_rcpt-like"/>
</dbReference>
<evidence type="ECO:0000256" key="8">
    <source>
        <dbReference type="SAM" id="SignalP"/>
    </source>
</evidence>
<organism evidence="10 11">
    <name type="scientific">Sphingobacterium kyonggiense</name>
    <dbReference type="NCBI Taxonomy" id="714075"/>
    <lineage>
        <taxon>Bacteria</taxon>
        <taxon>Pseudomonadati</taxon>
        <taxon>Bacteroidota</taxon>
        <taxon>Sphingobacteriia</taxon>
        <taxon>Sphingobacteriales</taxon>
        <taxon>Sphingobacteriaceae</taxon>
        <taxon>Sphingobacterium</taxon>
    </lineage>
</organism>
<dbReference type="SMART" id="SM00965">
    <property type="entry name" value="STN"/>
    <property type="match status" value="1"/>
</dbReference>
<dbReference type="NCBIfam" id="TIGR04057">
    <property type="entry name" value="SusC_RagA_signa"/>
    <property type="match status" value="1"/>
</dbReference>
<keyword evidence="5 7" id="KW-0472">Membrane</keyword>
<dbReference type="InterPro" id="IPR011662">
    <property type="entry name" value="Secretin/TonB_short_N"/>
</dbReference>
<protein>
    <submittedName>
        <fullName evidence="10">SusC/RagA family TonB-linked outer membrane protein</fullName>
    </submittedName>
</protein>
<comment type="similarity">
    <text evidence="7">Belongs to the TonB-dependent receptor family.</text>
</comment>
<proteinExistence type="inferred from homology"/>
<dbReference type="EMBL" id="BAAAZI010000004">
    <property type="protein sequence ID" value="GAA4133426.1"/>
    <property type="molecule type" value="Genomic_DNA"/>
</dbReference>
<evidence type="ECO:0000256" key="3">
    <source>
        <dbReference type="ARBA" id="ARBA00022452"/>
    </source>
</evidence>
<feature type="signal peptide" evidence="8">
    <location>
        <begin position="1"/>
        <end position="35"/>
    </location>
</feature>
<dbReference type="SUPFAM" id="SSF56935">
    <property type="entry name" value="Porins"/>
    <property type="match status" value="1"/>
</dbReference>
<dbReference type="NCBIfam" id="TIGR04056">
    <property type="entry name" value="OMP_RagA_SusC"/>
    <property type="match status" value="1"/>
</dbReference>
<dbReference type="Proteomes" id="UP001500101">
    <property type="component" value="Unassembled WGS sequence"/>
</dbReference>
<evidence type="ECO:0000259" key="9">
    <source>
        <dbReference type="SMART" id="SM00965"/>
    </source>
</evidence>
<evidence type="ECO:0000256" key="5">
    <source>
        <dbReference type="ARBA" id="ARBA00023136"/>
    </source>
</evidence>
<dbReference type="Pfam" id="PF07660">
    <property type="entry name" value="STN"/>
    <property type="match status" value="1"/>
</dbReference>
<dbReference type="Gene3D" id="2.170.130.10">
    <property type="entry name" value="TonB-dependent receptor, plug domain"/>
    <property type="match status" value="1"/>
</dbReference>
<dbReference type="Pfam" id="PF07715">
    <property type="entry name" value="Plug"/>
    <property type="match status" value="1"/>
</dbReference>
<dbReference type="InterPro" id="IPR008969">
    <property type="entry name" value="CarboxyPept-like_regulatory"/>
</dbReference>
<evidence type="ECO:0000256" key="7">
    <source>
        <dbReference type="PROSITE-ProRule" id="PRU01360"/>
    </source>
</evidence>
<keyword evidence="8" id="KW-0732">Signal</keyword>
<feature type="chain" id="PRO_5045352817" evidence="8">
    <location>
        <begin position="36"/>
        <end position="1217"/>
    </location>
</feature>
<dbReference type="SUPFAM" id="SSF49464">
    <property type="entry name" value="Carboxypeptidase regulatory domain-like"/>
    <property type="match status" value="1"/>
</dbReference>
<dbReference type="InterPro" id="IPR023997">
    <property type="entry name" value="TonB-dep_OMP_SusC/RagA_CS"/>
</dbReference>
<evidence type="ECO:0000256" key="2">
    <source>
        <dbReference type="ARBA" id="ARBA00022448"/>
    </source>
</evidence>
<dbReference type="InterPro" id="IPR037066">
    <property type="entry name" value="Plug_dom_sf"/>
</dbReference>
<name>A0ABP7YAY7_9SPHI</name>
<comment type="subcellular location">
    <subcellularLocation>
        <location evidence="1 7">Cell outer membrane</location>
        <topology evidence="1 7">Multi-pass membrane protein</topology>
    </subcellularLocation>
</comment>
<dbReference type="RefSeq" id="WP_344673150.1">
    <property type="nucleotide sequence ID" value="NZ_BAAAZI010000004.1"/>
</dbReference>
<keyword evidence="6 7" id="KW-0998">Cell outer membrane</keyword>
<keyword evidence="4 7" id="KW-0812">Transmembrane</keyword>
<evidence type="ECO:0000313" key="11">
    <source>
        <dbReference type="Proteomes" id="UP001500101"/>
    </source>
</evidence>
<reference evidence="11" key="1">
    <citation type="journal article" date="2019" name="Int. J. Syst. Evol. Microbiol.">
        <title>The Global Catalogue of Microorganisms (GCM) 10K type strain sequencing project: providing services to taxonomists for standard genome sequencing and annotation.</title>
        <authorList>
            <consortium name="The Broad Institute Genomics Platform"/>
            <consortium name="The Broad Institute Genome Sequencing Center for Infectious Disease"/>
            <person name="Wu L."/>
            <person name="Ma J."/>
        </authorList>
    </citation>
    <scope>NUCLEOTIDE SEQUENCE [LARGE SCALE GENOMIC DNA]</scope>
    <source>
        <strain evidence="11">JCM 16704</strain>
    </source>
</reference>
<dbReference type="PROSITE" id="PS52016">
    <property type="entry name" value="TONB_DEPENDENT_REC_3"/>
    <property type="match status" value="1"/>
</dbReference>
<comment type="caution">
    <text evidence="10">The sequence shown here is derived from an EMBL/GenBank/DDBJ whole genome shotgun (WGS) entry which is preliminary data.</text>
</comment>
<dbReference type="Gene3D" id="2.40.170.20">
    <property type="entry name" value="TonB-dependent receptor, beta-barrel domain"/>
    <property type="match status" value="1"/>
</dbReference>
<evidence type="ECO:0000256" key="4">
    <source>
        <dbReference type="ARBA" id="ARBA00022692"/>
    </source>
</evidence>
<keyword evidence="2 7" id="KW-0813">Transport</keyword>
<evidence type="ECO:0000256" key="1">
    <source>
        <dbReference type="ARBA" id="ARBA00004571"/>
    </source>
</evidence>
<dbReference type="Gene3D" id="2.60.40.1120">
    <property type="entry name" value="Carboxypeptidase-like, regulatory domain"/>
    <property type="match status" value="1"/>
</dbReference>
<keyword evidence="11" id="KW-1185">Reference proteome</keyword>
<feature type="domain" description="Secretin/TonB short N-terminal" evidence="9">
    <location>
        <begin position="68"/>
        <end position="119"/>
    </location>
</feature>
<accession>A0ABP7YAY7</accession>